<organism evidence="20 21">
    <name type="scientific">candidate division CSSED10-310 bacterium</name>
    <dbReference type="NCBI Taxonomy" id="2855610"/>
    <lineage>
        <taxon>Bacteria</taxon>
        <taxon>Bacteria division CSSED10-310</taxon>
    </lineage>
</organism>
<dbReference type="PANTHER" id="PTHR46244:SF6">
    <property type="entry name" value="PHOSPHOENOLPYRUVATE-PROTEIN PHOSPHOTRANSFERASE"/>
    <property type="match status" value="1"/>
</dbReference>
<dbReference type="InterPro" id="IPR015813">
    <property type="entry name" value="Pyrv/PenolPyrv_kinase-like_dom"/>
</dbReference>
<keyword evidence="14 16" id="KW-0460">Magnesium</keyword>
<evidence type="ECO:0000256" key="14">
    <source>
        <dbReference type="ARBA" id="ARBA00022842"/>
    </source>
</evidence>
<comment type="catalytic activity">
    <reaction evidence="1 16">
        <text>L-histidyl-[protein] + phosphoenolpyruvate = N(pros)-phospho-L-histidyl-[protein] + pyruvate</text>
        <dbReference type="Rhea" id="RHEA:23880"/>
        <dbReference type="Rhea" id="RHEA-COMP:9745"/>
        <dbReference type="Rhea" id="RHEA-COMP:9746"/>
        <dbReference type="ChEBI" id="CHEBI:15361"/>
        <dbReference type="ChEBI" id="CHEBI:29979"/>
        <dbReference type="ChEBI" id="CHEBI:58702"/>
        <dbReference type="ChEBI" id="CHEBI:64837"/>
        <dbReference type="EC" id="2.7.3.9"/>
    </reaction>
</comment>
<gene>
    <name evidence="20" type="primary">ptsP</name>
    <name evidence="20" type="ORF">ACFL27_21525</name>
</gene>
<dbReference type="Pfam" id="PF05524">
    <property type="entry name" value="PEP-utilisers_N"/>
    <property type="match status" value="1"/>
</dbReference>
<evidence type="ECO:0000256" key="3">
    <source>
        <dbReference type="ARBA" id="ARBA00004496"/>
    </source>
</evidence>
<dbReference type="InterPro" id="IPR024692">
    <property type="entry name" value="PTS_EI"/>
</dbReference>
<dbReference type="EMBL" id="JBHPBY010000366">
    <property type="protein sequence ID" value="MFC1852786.1"/>
    <property type="molecule type" value="Genomic_DNA"/>
</dbReference>
<evidence type="ECO:0000256" key="10">
    <source>
        <dbReference type="ARBA" id="ARBA00022679"/>
    </source>
</evidence>
<dbReference type="Pfam" id="PF02896">
    <property type="entry name" value="PEP-utilizers_C"/>
    <property type="match status" value="1"/>
</dbReference>
<dbReference type="Gene3D" id="3.50.30.10">
    <property type="entry name" value="Phosphohistidine domain"/>
    <property type="match status" value="1"/>
</dbReference>
<dbReference type="EC" id="2.7.3.9" evidence="5 16"/>
<evidence type="ECO:0000256" key="2">
    <source>
        <dbReference type="ARBA" id="ARBA00001946"/>
    </source>
</evidence>
<dbReference type="PROSITE" id="PS00742">
    <property type="entry name" value="PEP_ENZYMES_2"/>
    <property type="match status" value="1"/>
</dbReference>
<keyword evidence="13 16" id="KW-0418">Kinase</keyword>
<dbReference type="PIRSF" id="PIRSF000732">
    <property type="entry name" value="PTS_enzyme_I"/>
    <property type="match status" value="1"/>
</dbReference>
<feature type="domain" description="Phosphotransferase system enzyme I N-terminal" evidence="19">
    <location>
        <begin position="3"/>
        <end position="125"/>
    </location>
</feature>
<evidence type="ECO:0000256" key="8">
    <source>
        <dbReference type="ARBA" id="ARBA00022490"/>
    </source>
</evidence>
<evidence type="ECO:0000313" key="20">
    <source>
        <dbReference type="EMBL" id="MFC1852786.1"/>
    </source>
</evidence>
<comment type="similarity">
    <text evidence="4 16">Belongs to the PEP-utilizing enzyme family.</text>
</comment>
<evidence type="ECO:0000256" key="16">
    <source>
        <dbReference type="PIRNR" id="PIRNR000732"/>
    </source>
</evidence>
<dbReference type="SUPFAM" id="SSF52009">
    <property type="entry name" value="Phosphohistidine domain"/>
    <property type="match status" value="1"/>
</dbReference>
<dbReference type="SUPFAM" id="SSF47831">
    <property type="entry name" value="Enzyme I of the PEP:sugar phosphotransferase system HPr-binding (sub)domain"/>
    <property type="match status" value="1"/>
</dbReference>
<keyword evidence="7 16" id="KW-0813">Transport</keyword>
<feature type="domain" description="PEP-utilising enzyme C-terminal" evidence="18">
    <location>
        <begin position="252"/>
        <end position="540"/>
    </location>
</feature>
<evidence type="ECO:0000256" key="1">
    <source>
        <dbReference type="ARBA" id="ARBA00000683"/>
    </source>
</evidence>
<dbReference type="InterPro" id="IPR000121">
    <property type="entry name" value="PEP_util_C"/>
</dbReference>
<keyword evidence="10 16" id="KW-0808">Transferase</keyword>
<dbReference type="InterPro" id="IPR036618">
    <property type="entry name" value="PtsI_HPr-bd_sf"/>
</dbReference>
<reference evidence="20 21" key="1">
    <citation type="submission" date="2024-09" db="EMBL/GenBank/DDBJ databases">
        <title>Laminarin stimulates single cell rates of sulfate reduction while oxygen inhibits transcriptomic activity in coastal marine sediment.</title>
        <authorList>
            <person name="Lindsay M."/>
            <person name="Orcutt B."/>
            <person name="Emerson D."/>
            <person name="Stepanauskas R."/>
            <person name="D'Angelo T."/>
        </authorList>
    </citation>
    <scope>NUCLEOTIDE SEQUENCE [LARGE SCALE GENOMIC DNA]</scope>
    <source>
        <strain evidence="20">SAG AM-311-K15</strain>
    </source>
</reference>
<evidence type="ECO:0000256" key="9">
    <source>
        <dbReference type="ARBA" id="ARBA00022597"/>
    </source>
</evidence>
<dbReference type="InterPro" id="IPR050499">
    <property type="entry name" value="PEP-utilizing_PTS_enzyme"/>
</dbReference>
<dbReference type="NCBIfam" id="TIGR01417">
    <property type="entry name" value="PTS_I_fam"/>
    <property type="match status" value="1"/>
</dbReference>
<evidence type="ECO:0000256" key="15">
    <source>
        <dbReference type="ARBA" id="ARBA00033235"/>
    </source>
</evidence>
<keyword evidence="9 16" id="KW-0762">Sugar transport</keyword>
<keyword evidence="21" id="KW-1185">Reference proteome</keyword>
<sequence length="581" mass="65950">MLKGIGVSPGIAIGKAYLFRPERANLPKYTIKKEDIPTERERFNEALHKSEQQLMDIKQQLSERRLADHVHIFDAHMLILHDRSLWKDIFDLMHERLVNLEWALDIVREIYTTIFSQIQDEVFRDKRSDIHDVIDRLIDNLVGSDRRAVGHIPPDSIIFAHDLAPSVTVCLDLENLKAFVTEIGGKTAHVAILARALEIPAVAGLENILTEVKDGEPVIIDGSTGEVIIQPSKAILKDYTRRHKRERRREQQLMKSKDLPAETTDGYRIELAANIELLREVPSVFEHGAEAIGLYRTEFLYMNQPALPSEDEHFTIYRELAQAMYPRKAVIRTLDAGGDKFLSDVQLVNGMKDFMGLRAIRLCFKMIDLFKAQLRGILRANTQENLKIMFPMISGLDEIRKAKDIYYSVRDELSHEGYAIHDMEIGIMIEIPSTAFIADALAAEVDFFSIGTNDLIQYALAIDRVNKEVAYLYEPLHPAIIRIIHNVVQTAHQHGIWVGVCGEMAGEPFYTPVLVGMGVDELSMNAHSIPRIKEIIRNISFSEAQHLTDTILKTSDIPAIKSLITHFLLETNPKFAELIPS</sequence>
<comment type="cofactor">
    <cofactor evidence="2 16">
        <name>Mg(2+)</name>
        <dbReference type="ChEBI" id="CHEBI:18420"/>
    </cofactor>
</comment>
<dbReference type="Gene3D" id="3.20.20.60">
    <property type="entry name" value="Phosphoenolpyruvate-binding domains"/>
    <property type="match status" value="1"/>
</dbReference>
<dbReference type="GO" id="GO:0008965">
    <property type="term" value="F:phosphoenolpyruvate-protein phosphotransferase activity"/>
    <property type="evidence" value="ECO:0007669"/>
    <property type="project" value="UniProtKB-EC"/>
</dbReference>
<comment type="caution">
    <text evidence="20">The sequence shown here is derived from an EMBL/GenBank/DDBJ whole genome shotgun (WGS) entry which is preliminary data.</text>
</comment>
<comment type="subcellular location">
    <subcellularLocation>
        <location evidence="3 16">Cytoplasm</location>
    </subcellularLocation>
</comment>
<evidence type="ECO:0000259" key="18">
    <source>
        <dbReference type="Pfam" id="PF02896"/>
    </source>
</evidence>
<dbReference type="InterPro" id="IPR008731">
    <property type="entry name" value="PTS_EIN"/>
</dbReference>
<evidence type="ECO:0000313" key="21">
    <source>
        <dbReference type="Proteomes" id="UP001594351"/>
    </source>
</evidence>
<keyword evidence="8 16" id="KW-0963">Cytoplasm</keyword>
<evidence type="ECO:0000259" key="17">
    <source>
        <dbReference type="Pfam" id="PF00391"/>
    </source>
</evidence>
<dbReference type="PANTHER" id="PTHR46244">
    <property type="entry name" value="PHOSPHOENOLPYRUVATE-PROTEIN PHOSPHOTRANSFERASE"/>
    <property type="match status" value="1"/>
</dbReference>
<dbReference type="Pfam" id="PF00391">
    <property type="entry name" value="PEP-utilizers"/>
    <property type="match status" value="1"/>
</dbReference>
<evidence type="ECO:0000256" key="11">
    <source>
        <dbReference type="ARBA" id="ARBA00022683"/>
    </source>
</evidence>
<feature type="domain" description="PEP-utilising enzyme mobile" evidence="17">
    <location>
        <begin position="152"/>
        <end position="225"/>
    </location>
</feature>
<keyword evidence="12 16" id="KW-0479">Metal-binding</keyword>
<dbReference type="InterPro" id="IPR008279">
    <property type="entry name" value="PEP-util_enz_mobile_dom"/>
</dbReference>
<evidence type="ECO:0000256" key="6">
    <source>
        <dbReference type="ARBA" id="ARBA00016544"/>
    </source>
</evidence>
<evidence type="ECO:0000256" key="4">
    <source>
        <dbReference type="ARBA" id="ARBA00007837"/>
    </source>
</evidence>
<evidence type="ECO:0000256" key="7">
    <source>
        <dbReference type="ARBA" id="ARBA00022448"/>
    </source>
</evidence>
<protein>
    <recommendedName>
        <fullName evidence="6 16">Phosphoenolpyruvate-protein phosphotransferase</fullName>
        <ecNumber evidence="5 16">2.7.3.9</ecNumber>
    </recommendedName>
    <alternativeName>
        <fullName evidence="15 16">Phosphotransferase system, enzyme I</fullName>
    </alternativeName>
</protein>
<dbReference type="InterPro" id="IPR040442">
    <property type="entry name" value="Pyrv_kinase-like_dom_sf"/>
</dbReference>
<evidence type="ECO:0000256" key="13">
    <source>
        <dbReference type="ARBA" id="ARBA00022777"/>
    </source>
</evidence>
<evidence type="ECO:0000259" key="19">
    <source>
        <dbReference type="Pfam" id="PF05524"/>
    </source>
</evidence>
<proteinExistence type="inferred from homology"/>
<dbReference type="InterPro" id="IPR036637">
    <property type="entry name" value="Phosphohistidine_dom_sf"/>
</dbReference>
<dbReference type="SUPFAM" id="SSF51621">
    <property type="entry name" value="Phosphoenolpyruvate/pyruvate domain"/>
    <property type="match status" value="1"/>
</dbReference>
<name>A0ABV6Z2W7_UNCC1</name>
<comment type="function">
    <text evidence="16">General (non sugar-specific) component of the phosphoenolpyruvate-dependent sugar phosphotransferase system (sugar PTS). This major carbohydrate active-transport system catalyzes the phosphorylation of incoming sugar substrates concomitantly with their translocation across the cell membrane. Enzyme I transfers the phosphoryl group from phosphoenolpyruvate (PEP) to the phosphoryl carrier protein (HPr).</text>
</comment>
<evidence type="ECO:0000256" key="5">
    <source>
        <dbReference type="ARBA" id="ARBA00012232"/>
    </source>
</evidence>
<dbReference type="Proteomes" id="UP001594351">
    <property type="component" value="Unassembled WGS sequence"/>
</dbReference>
<dbReference type="Gene3D" id="1.10.274.10">
    <property type="entry name" value="PtsI, HPr-binding domain"/>
    <property type="match status" value="1"/>
</dbReference>
<dbReference type="InterPro" id="IPR023151">
    <property type="entry name" value="PEP_util_CS"/>
</dbReference>
<dbReference type="InterPro" id="IPR006318">
    <property type="entry name" value="PTS_EI-like"/>
</dbReference>
<dbReference type="PRINTS" id="PR01736">
    <property type="entry name" value="PHPHTRNFRASE"/>
</dbReference>
<accession>A0ABV6Z2W7</accession>
<evidence type="ECO:0000256" key="12">
    <source>
        <dbReference type="ARBA" id="ARBA00022723"/>
    </source>
</evidence>
<keyword evidence="11 16" id="KW-0598">Phosphotransferase system</keyword>